<organism evidence="1 2">
    <name type="scientific">Anopheles arabiensis</name>
    <name type="common">Mosquito</name>
    <dbReference type="NCBI Taxonomy" id="7173"/>
    <lineage>
        <taxon>Eukaryota</taxon>
        <taxon>Metazoa</taxon>
        <taxon>Ecdysozoa</taxon>
        <taxon>Arthropoda</taxon>
        <taxon>Hexapoda</taxon>
        <taxon>Insecta</taxon>
        <taxon>Pterygota</taxon>
        <taxon>Neoptera</taxon>
        <taxon>Endopterygota</taxon>
        <taxon>Diptera</taxon>
        <taxon>Nematocera</taxon>
        <taxon>Culicoidea</taxon>
        <taxon>Culicidae</taxon>
        <taxon>Anophelinae</taxon>
        <taxon>Anopheles</taxon>
    </lineage>
</organism>
<evidence type="ECO:0000313" key="2">
    <source>
        <dbReference type="Proteomes" id="UP000075840"/>
    </source>
</evidence>
<evidence type="ECO:0000313" key="1">
    <source>
        <dbReference type="EnsemblMetazoa" id="AARA014639-PA"/>
    </source>
</evidence>
<name>A0A182IGP8_ANOAR</name>
<proteinExistence type="predicted"/>
<dbReference type="AlphaFoldDB" id="A0A182IGP8"/>
<accession>A0A182IGP8</accession>
<dbReference type="EnsemblMetazoa" id="AARA014639-RA">
    <property type="protein sequence ID" value="AARA014639-PA"/>
    <property type="gene ID" value="AARA014639"/>
</dbReference>
<protein>
    <submittedName>
        <fullName evidence="1">Uncharacterized protein</fullName>
    </submittedName>
</protein>
<sequence>MFYRFCGLILCVAKNTAPVRSILALSEIIKCQTQQTETKAIVVAKKEGTNRIALKVAFGKKKTAAGPDRRTNELSNACKRL</sequence>
<dbReference type="Proteomes" id="UP000075840">
    <property type="component" value="Unassembled WGS sequence"/>
</dbReference>
<reference evidence="1" key="1">
    <citation type="submission" date="2022-08" db="UniProtKB">
        <authorList>
            <consortium name="EnsemblMetazoa"/>
        </authorList>
    </citation>
    <scope>IDENTIFICATION</scope>
    <source>
        <strain evidence="1">Dongola</strain>
    </source>
</reference>
<keyword evidence="2" id="KW-1185">Reference proteome</keyword>
<dbReference type="EMBL" id="APCN01000031">
    <property type="status" value="NOT_ANNOTATED_CDS"/>
    <property type="molecule type" value="Genomic_DNA"/>
</dbReference>
<dbReference type="VEuPathDB" id="VectorBase:AARA014639"/>